<evidence type="ECO:0000256" key="12">
    <source>
        <dbReference type="ARBA" id="ARBA00023136"/>
    </source>
</evidence>
<keyword evidence="5" id="KW-0001">2Fe-2S</keyword>
<comment type="cofactor">
    <cofactor evidence="1">
        <name>FAD</name>
        <dbReference type="ChEBI" id="CHEBI:57692"/>
    </cofactor>
</comment>
<dbReference type="GO" id="GO:0051537">
    <property type="term" value="F:2 iron, 2 sulfur cluster binding"/>
    <property type="evidence" value="ECO:0007669"/>
    <property type="project" value="UniProtKB-KW"/>
</dbReference>
<feature type="domain" description="FAD-binding FR-type" evidence="14">
    <location>
        <begin position="225"/>
        <end position="325"/>
    </location>
</feature>
<evidence type="ECO:0000256" key="6">
    <source>
        <dbReference type="ARBA" id="ARBA00022723"/>
    </source>
</evidence>
<evidence type="ECO:0000313" key="15">
    <source>
        <dbReference type="EMBL" id="CAB4635372.1"/>
    </source>
</evidence>
<dbReference type="InterPro" id="IPR013130">
    <property type="entry name" value="Fe3_Rdtase_TM_dom"/>
</dbReference>
<dbReference type="InterPro" id="IPR017927">
    <property type="entry name" value="FAD-bd_FR_type"/>
</dbReference>
<evidence type="ECO:0000256" key="7">
    <source>
        <dbReference type="ARBA" id="ARBA00022827"/>
    </source>
</evidence>
<gene>
    <name evidence="15" type="ORF">UFOPK1961_01033</name>
</gene>
<dbReference type="GO" id="GO:0050660">
    <property type="term" value="F:flavin adenine dinucleotide binding"/>
    <property type="evidence" value="ECO:0007669"/>
    <property type="project" value="TreeGrafter"/>
</dbReference>
<dbReference type="AlphaFoldDB" id="A0A6J6JE83"/>
<comment type="subcellular location">
    <subcellularLocation>
        <location evidence="2">Membrane</location>
        <topology evidence="2">Multi-pass membrane protein</topology>
    </subcellularLocation>
</comment>
<keyword evidence="12 13" id="KW-0472">Membrane</keyword>
<reference evidence="15" key="1">
    <citation type="submission" date="2020-05" db="EMBL/GenBank/DDBJ databases">
        <authorList>
            <person name="Chiriac C."/>
            <person name="Salcher M."/>
            <person name="Ghai R."/>
            <person name="Kavagutti S V."/>
        </authorList>
    </citation>
    <scope>NUCLEOTIDE SEQUENCE</scope>
</reference>
<sequence>MTTRQREFLRRANRRWTAQDFAGALIPISTAVAVAFFFVDGGAKNFLDIVTLPYGVGVVSGLIGTNLFLVMMVLAARVPVIDSLFGHDRALDLHKKLGKPVLYLLLVHMAALIVDYASRVNTDLWSEVVTMLGVNDLLLSFLSMGVMVLIVITSLVAVKKVLPHGVWHIIHLMSYVAMYLGIFHQFTQGTLFAEGTAGRAYWLGLYVVATGSIVLFRLIVPILRSVRHALIVESVVVEGPGTVSITMRGRGLTAAGFRAGHFAHWRFLAPTLWREAHPFSISAAPTNDRVRITVRELGDSTSLLQHVRPGTAVWFEGPYGVFTESERTTSRVALIGSGIGLAPIRALVESMDVQPGELTVIGRARSDEELFLMDEIIRIVHAKQGTVYTLTGSRGRRTPWLPWDESERGVSISTIIDRPSEVDFYLCGPEAWMNSLVADLRSAGVPPHRIHNEQFAW</sequence>
<keyword evidence="3" id="KW-0285">Flavoprotein</keyword>
<dbReference type="InterPro" id="IPR013112">
    <property type="entry name" value="FAD-bd_8"/>
</dbReference>
<dbReference type="Pfam" id="PF01794">
    <property type="entry name" value="Ferric_reduct"/>
    <property type="match status" value="1"/>
</dbReference>
<keyword evidence="8 13" id="KW-1133">Transmembrane helix</keyword>
<dbReference type="SUPFAM" id="SSF63380">
    <property type="entry name" value="Riboflavin synthase domain-like"/>
    <property type="match status" value="1"/>
</dbReference>
<keyword evidence="7" id="KW-0274">FAD</keyword>
<name>A0A6J6JE83_9ZZZZ</name>
<dbReference type="GO" id="GO:0016491">
    <property type="term" value="F:oxidoreductase activity"/>
    <property type="evidence" value="ECO:0007669"/>
    <property type="project" value="UniProtKB-KW"/>
</dbReference>
<feature type="transmembrane region" description="Helical" evidence="13">
    <location>
        <begin position="21"/>
        <end position="39"/>
    </location>
</feature>
<feature type="transmembrane region" description="Helical" evidence="13">
    <location>
        <begin position="101"/>
        <end position="118"/>
    </location>
</feature>
<dbReference type="Gene3D" id="2.40.30.10">
    <property type="entry name" value="Translation factors"/>
    <property type="match status" value="1"/>
</dbReference>
<evidence type="ECO:0000256" key="13">
    <source>
        <dbReference type="SAM" id="Phobius"/>
    </source>
</evidence>
<evidence type="ECO:0000256" key="3">
    <source>
        <dbReference type="ARBA" id="ARBA00022630"/>
    </source>
</evidence>
<dbReference type="CDD" id="cd06198">
    <property type="entry name" value="FNR_like_3"/>
    <property type="match status" value="1"/>
</dbReference>
<keyword evidence="11" id="KW-0411">Iron-sulfur</keyword>
<dbReference type="PANTHER" id="PTHR47354">
    <property type="entry name" value="NADH OXIDOREDUCTASE HCR"/>
    <property type="match status" value="1"/>
</dbReference>
<keyword evidence="4 13" id="KW-0812">Transmembrane</keyword>
<evidence type="ECO:0000256" key="4">
    <source>
        <dbReference type="ARBA" id="ARBA00022692"/>
    </source>
</evidence>
<dbReference type="InterPro" id="IPR039261">
    <property type="entry name" value="FNR_nucleotide-bd"/>
</dbReference>
<evidence type="ECO:0000259" key="14">
    <source>
        <dbReference type="PROSITE" id="PS51384"/>
    </source>
</evidence>
<dbReference type="GO" id="GO:0016020">
    <property type="term" value="C:membrane"/>
    <property type="evidence" value="ECO:0007669"/>
    <property type="project" value="UniProtKB-SubCell"/>
</dbReference>
<feature type="transmembrane region" description="Helical" evidence="13">
    <location>
        <begin position="138"/>
        <end position="158"/>
    </location>
</feature>
<dbReference type="InterPro" id="IPR017938">
    <property type="entry name" value="Riboflavin_synthase-like_b-brl"/>
</dbReference>
<dbReference type="GO" id="GO:0046872">
    <property type="term" value="F:metal ion binding"/>
    <property type="evidence" value="ECO:0007669"/>
    <property type="project" value="UniProtKB-KW"/>
</dbReference>
<dbReference type="Gene3D" id="3.40.50.80">
    <property type="entry name" value="Nucleotide-binding domain of ferredoxin-NADP reductase (FNR) module"/>
    <property type="match status" value="1"/>
</dbReference>
<protein>
    <submittedName>
        <fullName evidence="15">Unannotated protein</fullName>
    </submittedName>
</protein>
<evidence type="ECO:0000256" key="11">
    <source>
        <dbReference type="ARBA" id="ARBA00023014"/>
    </source>
</evidence>
<evidence type="ECO:0000256" key="9">
    <source>
        <dbReference type="ARBA" id="ARBA00023002"/>
    </source>
</evidence>
<keyword evidence="9" id="KW-0560">Oxidoreductase</keyword>
<feature type="transmembrane region" description="Helical" evidence="13">
    <location>
        <begin position="199"/>
        <end position="220"/>
    </location>
</feature>
<keyword evidence="6" id="KW-0479">Metal-binding</keyword>
<feature type="transmembrane region" description="Helical" evidence="13">
    <location>
        <begin position="59"/>
        <end position="80"/>
    </location>
</feature>
<evidence type="ECO:0000256" key="2">
    <source>
        <dbReference type="ARBA" id="ARBA00004141"/>
    </source>
</evidence>
<evidence type="ECO:0000256" key="1">
    <source>
        <dbReference type="ARBA" id="ARBA00001974"/>
    </source>
</evidence>
<accession>A0A6J6JE83</accession>
<dbReference type="PRINTS" id="PR00410">
    <property type="entry name" value="PHEHYDRXLASE"/>
</dbReference>
<dbReference type="Pfam" id="PF08022">
    <property type="entry name" value="FAD_binding_8"/>
    <property type="match status" value="1"/>
</dbReference>
<dbReference type="PROSITE" id="PS51384">
    <property type="entry name" value="FAD_FR"/>
    <property type="match status" value="1"/>
</dbReference>
<feature type="transmembrane region" description="Helical" evidence="13">
    <location>
        <begin position="165"/>
        <end position="187"/>
    </location>
</feature>
<evidence type="ECO:0000256" key="5">
    <source>
        <dbReference type="ARBA" id="ARBA00022714"/>
    </source>
</evidence>
<keyword evidence="10" id="KW-0408">Iron</keyword>
<dbReference type="SUPFAM" id="SSF52343">
    <property type="entry name" value="Ferredoxin reductase-like, C-terminal NADP-linked domain"/>
    <property type="match status" value="1"/>
</dbReference>
<organism evidence="15">
    <name type="scientific">freshwater metagenome</name>
    <dbReference type="NCBI Taxonomy" id="449393"/>
    <lineage>
        <taxon>unclassified sequences</taxon>
        <taxon>metagenomes</taxon>
        <taxon>ecological metagenomes</taxon>
    </lineage>
</organism>
<dbReference type="PANTHER" id="PTHR47354:SF8">
    <property type="entry name" value="1,2-PHENYLACETYL-COA EPOXIDASE, SUBUNIT E"/>
    <property type="match status" value="1"/>
</dbReference>
<evidence type="ECO:0000256" key="8">
    <source>
        <dbReference type="ARBA" id="ARBA00022989"/>
    </source>
</evidence>
<dbReference type="EMBL" id="CAEZVJ010000139">
    <property type="protein sequence ID" value="CAB4635372.1"/>
    <property type="molecule type" value="Genomic_DNA"/>
</dbReference>
<proteinExistence type="predicted"/>
<evidence type="ECO:0000256" key="10">
    <source>
        <dbReference type="ARBA" id="ARBA00023004"/>
    </source>
</evidence>
<dbReference type="InterPro" id="IPR050415">
    <property type="entry name" value="MRET"/>
</dbReference>